<dbReference type="EMBL" id="BSQG01000002">
    <property type="protein sequence ID" value="GLU47423.1"/>
    <property type="molecule type" value="Genomic_DNA"/>
</dbReference>
<evidence type="ECO:0000256" key="8">
    <source>
        <dbReference type="ARBA" id="ARBA00022842"/>
    </source>
</evidence>
<dbReference type="PANTHER" id="PTHR47707:SF1">
    <property type="entry name" value="NUDIX HYDROLASE FAMILY PROTEIN"/>
    <property type="match status" value="1"/>
</dbReference>
<dbReference type="GO" id="GO:0035539">
    <property type="term" value="F:8-oxo-7,8-dihydrodeoxyguanosine triphosphate pyrophosphatase activity"/>
    <property type="evidence" value="ECO:0007669"/>
    <property type="project" value="UniProtKB-EC"/>
</dbReference>
<comment type="cofactor">
    <cofactor evidence="1">
        <name>Mg(2+)</name>
        <dbReference type="ChEBI" id="CHEBI:18420"/>
    </cofactor>
</comment>
<evidence type="ECO:0000313" key="13">
    <source>
        <dbReference type="EMBL" id="GLU47423.1"/>
    </source>
</evidence>
<dbReference type="EC" id="3.6.1.55" evidence="11"/>
<keyword evidence="6" id="KW-0227">DNA damage</keyword>
<evidence type="ECO:0000256" key="5">
    <source>
        <dbReference type="ARBA" id="ARBA00022723"/>
    </source>
</evidence>
<dbReference type="AlphaFoldDB" id="A0A9W6P5K0"/>
<evidence type="ECO:0000256" key="3">
    <source>
        <dbReference type="ARBA" id="ARBA00022457"/>
    </source>
</evidence>
<evidence type="ECO:0000256" key="9">
    <source>
        <dbReference type="ARBA" id="ARBA00023204"/>
    </source>
</evidence>
<name>A0A9W6P5K0_9ACTN</name>
<dbReference type="SUPFAM" id="SSF55811">
    <property type="entry name" value="Nudix"/>
    <property type="match status" value="1"/>
</dbReference>
<comment type="caution">
    <text evidence="13">The sequence shown here is derived from an EMBL/GenBank/DDBJ whole genome shotgun (WGS) entry which is preliminary data.</text>
</comment>
<keyword evidence="4" id="KW-0235">DNA replication</keyword>
<dbReference type="PROSITE" id="PS51462">
    <property type="entry name" value="NUDIX"/>
    <property type="match status" value="1"/>
</dbReference>
<proteinExistence type="inferred from homology"/>
<keyword evidence="3" id="KW-0515">Mutator protein</keyword>
<dbReference type="GO" id="GO:0006260">
    <property type="term" value="P:DNA replication"/>
    <property type="evidence" value="ECO:0007669"/>
    <property type="project" value="UniProtKB-KW"/>
</dbReference>
<feature type="domain" description="Nudix hydrolase" evidence="12">
    <location>
        <begin position="8"/>
        <end position="137"/>
    </location>
</feature>
<evidence type="ECO:0000256" key="1">
    <source>
        <dbReference type="ARBA" id="ARBA00001946"/>
    </source>
</evidence>
<evidence type="ECO:0000256" key="10">
    <source>
        <dbReference type="ARBA" id="ARBA00035861"/>
    </source>
</evidence>
<dbReference type="InterPro" id="IPR000086">
    <property type="entry name" value="NUDIX_hydrolase_dom"/>
</dbReference>
<evidence type="ECO:0000256" key="6">
    <source>
        <dbReference type="ARBA" id="ARBA00022763"/>
    </source>
</evidence>
<evidence type="ECO:0000256" key="4">
    <source>
        <dbReference type="ARBA" id="ARBA00022705"/>
    </source>
</evidence>
<dbReference type="InterPro" id="IPR015797">
    <property type="entry name" value="NUDIX_hydrolase-like_dom_sf"/>
</dbReference>
<dbReference type="InterPro" id="IPR047127">
    <property type="entry name" value="MutT-like"/>
</dbReference>
<dbReference type="Pfam" id="PF00293">
    <property type="entry name" value="NUDIX"/>
    <property type="match status" value="1"/>
</dbReference>
<dbReference type="GO" id="GO:0008413">
    <property type="term" value="F:8-oxo-7,8-dihydroguanosine triphosphate pyrophosphatase activity"/>
    <property type="evidence" value="ECO:0007669"/>
    <property type="project" value="TreeGrafter"/>
</dbReference>
<evidence type="ECO:0000313" key="14">
    <source>
        <dbReference type="Proteomes" id="UP001165092"/>
    </source>
</evidence>
<dbReference type="GO" id="GO:0006281">
    <property type="term" value="P:DNA repair"/>
    <property type="evidence" value="ECO:0007669"/>
    <property type="project" value="UniProtKB-KW"/>
</dbReference>
<keyword evidence="5" id="KW-0479">Metal-binding</keyword>
<dbReference type="CDD" id="cd04690">
    <property type="entry name" value="NUDIX_Hydrolase"/>
    <property type="match status" value="1"/>
</dbReference>
<keyword evidence="14" id="KW-1185">Reference proteome</keyword>
<dbReference type="GO" id="GO:0044715">
    <property type="term" value="F:8-oxo-dGDP phosphatase activity"/>
    <property type="evidence" value="ECO:0007669"/>
    <property type="project" value="TreeGrafter"/>
</dbReference>
<dbReference type="GO" id="GO:0046872">
    <property type="term" value="F:metal ion binding"/>
    <property type="evidence" value="ECO:0007669"/>
    <property type="project" value="UniProtKB-KW"/>
</dbReference>
<accession>A0A9W6P5K0</accession>
<evidence type="ECO:0000256" key="7">
    <source>
        <dbReference type="ARBA" id="ARBA00022801"/>
    </source>
</evidence>
<dbReference type="PANTHER" id="PTHR47707">
    <property type="entry name" value="8-OXO-DGTP DIPHOSPHATASE"/>
    <property type="match status" value="1"/>
</dbReference>
<sequence length="142" mass="15102">MTPSDRFPSAPVIDAIAWVRVREGRVLNVRAHGKDAFYLPGGKREPGETDAQTLVREVAEELAVRLDPETIALFTVIDEAAHGYPAGTRVRLACYTAEAAGDPVPSAEIAELAWLGPDDADRCAPAGVRVLAELTARGLLAA</sequence>
<comment type="similarity">
    <text evidence="2">Belongs to the Nudix hydrolase family.</text>
</comment>
<dbReference type="RefSeq" id="WP_285758499.1">
    <property type="nucleotide sequence ID" value="NZ_BSQG01000002.1"/>
</dbReference>
<dbReference type="Proteomes" id="UP001165092">
    <property type="component" value="Unassembled WGS sequence"/>
</dbReference>
<gene>
    <name evidence="13" type="ORF">Nans01_17740</name>
</gene>
<dbReference type="GO" id="GO:0044716">
    <property type="term" value="F:8-oxo-GDP phosphatase activity"/>
    <property type="evidence" value="ECO:0007669"/>
    <property type="project" value="TreeGrafter"/>
</dbReference>
<evidence type="ECO:0000256" key="2">
    <source>
        <dbReference type="ARBA" id="ARBA00005582"/>
    </source>
</evidence>
<comment type="catalytic activity">
    <reaction evidence="10">
        <text>8-oxo-dGTP + H2O = 8-oxo-dGMP + diphosphate + H(+)</text>
        <dbReference type="Rhea" id="RHEA:31575"/>
        <dbReference type="ChEBI" id="CHEBI:15377"/>
        <dbReference type="ChEBI" id="CHEBI:15378"/>
        <dbReference type="ChEBI" id="CHEBI:33019"/>
        <dbReference type="ChEBI" id="CHEBI:63224"/>
        <dbReference type="ChEBI" id="CHEBI:77896"/>
        <dbReference type="EC" id="3.6.1.55"/>
    </reaction>
</comment>
<keyword evidence="8" id="KW-0460">Magnesium</keyword>
<dbReference type="Gene3D" id="3.90.79.10">
    <property type="entry name" value="Nucleoside Triphosphate Pyrophosphohydrolase"/>
    <property type="match status" value="1"/>
</dbReference>
<keyword evidence="9" id="KW-0234">DNA repair</keyword>
<evidence type="ECO:0000256" key="11">
    <source>
        <dbReference type="ARBA" id="ARBA00038905"/>
    </source>
</evidence>
<protein>
    <recommendedName>
        <fullName evidence="11">8-oxo-dGTP diphosphatase</fullName>
        <ecNumber evidence="11">3.6.1.55</ecNumber>
    </recommendedName>
</protein>
<reference evidence="13" key="1">
    <citation type="submission" date="2023-02" db="EMBL/GenBank/DDBJ databases">
        <title>Nocardiopsis ansamitocini NBRC 112285.</title>
        <authorList>
            <person name="Ichikawa N."/>
            <person name="Sato H."/>
            <person name="Tonouchi N."/>
        </authorList>
    </citation>
    <scope>NUCLEOTIDE SEQUENCE</scope>
    <source>
        <strain evidence="13">NBRC 112285</strain>
    </source>
</reference>
<evidence type="ECO:0000259" key="12">
    <source>
        <dbReference type="PROSITE" id="PS51462"/>
    </source>
</evidence>
<organism evidence="13 14">
    <name type="scientific">Nocardiopsis ansamitocini</name>
    <dbReference type="NCBI Taxonomy" id="1670832"/>
    <lineage>
        <taxon>Bacteria</taxon>
        <taxon>Bacillati</taxon>
        <taxon>Actinomycetota</taxon>
        <taxon>Actinomycetes</taxon>
        <taxon>Streptosporangiales</taxon>
        <taxon>Nocardiopsidaceae</taxon>
        <taxon>Nocardiopsis</taxon>
    </lineage>
</organism>
<keyword evidence="7" id="KW-0378">Hydrolase</keyword>